<dbReference type="InterPro" id="IPR044787">
    <property type="entry name" value="HHO5-like"/>
</dbReference>
<comment type="subcellular location">
    <subcellularLocation>
        <location evidence="1">Nucleus</location>
    </subcellularLocation>
</comment>
<keyword evidence="2" id="KW-0805">Transcription regulation</keyword>
<dbReference type="KEGG" id="qsa:O6P43_004360"/>
<evidence type="ECO:0000256" key="4">
    <source>
        <dbReference type="ARBA" id="ARBA00023242"/>
    </source>
</evidence>
<comment type="caution">
    <text evidence="6">The sequence shown here is derived from an EMBL/GenBank/DDBJ whole genome shotgun (WGS) entry which is preliminary data.</text>
</comment>
<organism evidence="6 7">
    <name type="scientific">Quillaja saponaria</name>
    <name type="common">Soap bark tree</name>
    <dbReference type="NCBI Taxonomy" id="32244"/>
    <lineage>
        <taxon>Eukaryota</taxon>
        <taxon>Viridiplantae</taxon>
        <taxon>Streptophyta</taxon>
        <taxon>Embryophyta</taxon>
        <taxon>Tracheophyta</taxon>
        <taxon>Spermatophyta</taxon>
        <taxon>Magnoliopsida</taxon>
        <taxon>eudicotyledons</taxon>
        <taxon>Gunneridae</taxon>
        <taxon>Pentapetalae</taxon>
        <taxon>rosids</taxon>
        <taxon>fabids</taxon>
        <taxon>Fabales</taxon>
        <taxon>Quillajaceae</taxon>
        <taxon>Quillaja</taxon>
    </lineage>
</organism>
<dbReference type="InterPro" id="IPR017930">
    <property type="entry name" value="Myb_dom"/>
</dbReference>
<keyword evidence="3" id="KW-0804">Transcription</keyword>
<dbReference type="SUPFAM" id="SSF46689">
    <property type="entry name" value="Homeodomain-like"/>
    <property type="match status" value="1"/>
</dbReference>
<feature type="domain" description="HTH myb-type" evidence="5">
    <location>
        <begin position="1"/>
        <end position="46"/>
    </location>
</feature>
<reference evidence="6" key="1">
    <citation type="journal article" date="2023" name="Science">
        <title>Elucidation of the pathway for biosynthesis of saponin adjuvants from the soapbark tree.</title>
        <authorList>
            <person name="Reed J."/>
            <person name="Orme A."/>
            <person name="El-Demerdash A."/>
            <person name="Owen C."/>
            <person name="Martin L.B.B."/>
            <person name="Misra R.C."/>
            <person name="Kikuchi S."/>
            <person name="Rejzek M."/>
            <person name="Martin A.C."/>
            <person name="Harkess A."/>
            <person name="Leebens-Mack J."/>
            <person name="Louveau T."/>
            <person name="Stephenson M.J."/>
            <person name="Osbourn A."/>
        </authorList>
    </citation>
    <scope>NUCLEOTIDE SEQUENCE</scope>
    <source>
        <strain evidence="6">S10</strain>
    </source>
</reference>
<evidence type="ECO:0000256" key="3">
    <source>
        <dbReference type="ARBA" id="ARBA00023163"/>
    </source>
</evidence>
<evidence type="ECO:0000259" key="5">
    <source>
        <dbReference type="PROSITE" id="PS51294"/>
    </source>
</evidence>
<dbReference type="GO" id="GO:0003700">
    <property type="term" value="F:DNA-binding transcription factor activity"/>
    <property type="evidence" value="ECO:0007669"/>
    <property type="project" value="InterPro"/>
</dbReference>
<dbReference type="PANTHER" id="PTHR31003:SF19">
    <property type="entry name" value="MYB FAMILY TRANSCRIPTION FACTOR EFM"/>
    <property type="match status" value="1"/>
</dbReference>
<evidence type="ECO:0000256" key="2">
    <source>
        <dbReference type="ARBA" id="ARBA00023015"/>
    </source>
</evidence>
<accession>A0AAD7Q3Q9</accession>
<protein>
    <submittedName>
        <fullName evidence="6">Myb-like transcription factor family protein</fullName>
    </submittedName>
</protein>
<dbReference type="InterPro" id="IPR006447">
    <property type="entry name" value="Myb_dom_plants"/>
</dbReference>
<dbReference type="GO" id="GO:0003677">
    <property type="term" value="F:DNA binding"/>
    <property type="evidence" value="ECO:0007669"/>
    <property type="project" value="UniProtKB-KW"/>
</dbReference>
<dbReference type="Proteomes" id="UP001163823">
    <property type="component" value="Chromosome 3"/>
</dbReference>
<dbReference type="PROSITE" id="PS51294">
    <property type="entry name" value="HTH_MYB"/>
    <property type="match status" value="1"/>
</dbReference>
<evidence type="ECO:0000313" key="6">
    <source>
        <dbReference type="EMBL" id="KAJ7974261.1"/>
    </source>
</evidence>
<dbReference type="Gene3D" id="1.10.10.60">
    <property type="entry name" value="Homeodomain-like"/>
    <property type="match status" value="1"/>
</dbReference>
<name>A0AAD7Q3Q9_QUISA</name>
<dbReference type="AlphaFoldDB" id="A0AAD7Q3Q9"/>
<proteinExistence type="predicted"/>
<dbReference type="NCBIfam" id="TIGR01557">
    <property type="entry name" value="myb_SHAQKYF"/>
    <property type="match status" value="1"/>
</dbReference>
<dbReference type="PANTHER" id="PTHR31003">
    <property type="entry name" value="MYB FAMILY TRANSCRIPTION FACTOR"/>
    <property type="match status" value="1"/>
</dbReference>
<sequence>MFLSALECLGGPEVATPKQIIEIMQVKGLTNDQVKSHLQKYRLHKRAVLAASTANPPVEMSLQNPKFEEVYFPELWMSINPHSDSRPGQLPIK</sequence>
<keyword evidence="4" id="KW-0539">Nucleus</keyword>
<dbReference type="GO" id="GO:0005634">
    <property type="term" value="C:nucleus"/>
    <property type="evidence" value="ECO:0007669"/>
    <property type="project" value="UniProtKB-SubCell"/>
</dbReference>
<evidence type="ECO:0000313" key="7">
    <source>
        <dbReference type="Proteomes" id="UP001163823"/>
    </source>
</evidence>
<dbReference type="InterPro" id="IPR009057">
    <property type="entry name" value="Homeodomain-like_sf"/>
</dbReference>
<keyword evidence="7" id="KW-1185">Reference proteome</keyword>
<evidence type="ECO:0000256" key="1">
    <source>
        <dbReference type="ARBA" id="ARBA00004123"/>
    </source>
</evidence>
<gene>
    <name evidence="6" type="ORF">O6P43_004360</name>
</gene>
<dbReference type="EMBL" id="JARAOO010000003">
    <property type="protein sequence ID" value="KAJ7974261.1"/>
    <property type="molecule type" value="Genomic_DNA"/>
</dbReference>